<dbReference type="GO" id="GO:0005544">
    <property type="term" value="F:calcium-dependent phospholipid binding"/>
    <property type="evidence" value="ECO:0007669"/>
    <property type="project" value="TreeGrafter"/>
</dbReference>
<dbReference type="GO" id="GO:0005509">
    <property type="term" value="F:calcium ion binding"/>
    <property type="evidence" value="ECO:0007669"/>
    <property type="project" value="TreeGrafter"/>
</dbReference>
<feature type="domain" description="C2" evidence="3">
    <location>
        <begin position="190"/>
        <end position="323"/>
    </location>
</feature>
<dbReference type="Proteomes" id="UP000694397">
    <property type="component" value="Chromosome 5"/>
</dbReference>
<dbReference type="GO" id="GO:0005886">
    <property type="term" value="C:plasma membrane"/>
    <property type="evidence" value="ECO:0007669"/>
    <property type="project" value="TreeGrafter"/>
</dbReference>
<reference evidence="4 5" key="1">
    <citation type="submission" date="2019-04" db="EMBL/GenBank/DDBJ databases">
        <authorList>
            <consortium name="Wellcome Sanger Institute Data Sharing"/>
        </authorList>
    </citation>
    <scope>NUCLEOTIDE SEQUENCE [LARGE SCALE GENOMIC DNA]</scope>
</reference>
<dbReference type="GO" id="GO:0001786">
    <property type="term" value="F:phosphatidylserine binding"/>
    <property type="evidence" value="ECO:0007669"/>
    <property type="project" value="TreeGrafter"/>
</dbReference>
<evidence type="ECO:0000256" key="1">
    <source>
        <dbReference type="ARBA" id="ARBA00006996"/>
    </source>
</evidence>
<dbReference type="InterPro" id="IPR035892">
    <property type="entry name" value="C2_domain_sf"/>
</dbReference>
<dbReference type="GO" id="GO:0048791">
    <property type="term" value="P:calcium ion-regulated exocytosis of neurotransmitter"/>
    <property type="evidence" value="ECO:0007669"/>
    <property type="project" value="TreeGrafter"/>
</dbReference>
<reference evidence="4" key="2">
    <citation type="submission" date="2025-08" db="UniProtKB">
        <authorList>
            <consortium name="Ensembl"/>
        </authorList>
    </citation>
    <scope>IDENTIFICATION</scope>
</reference>
<dbReference type="PANTHER" id="PTHR10024:SF175">
    <property type="entry name" value="C2 DOMAIN-CONTAINING PROTEIN"/>
    <property type="match status" value="1"/>
</dbReference>
<evidence type="ECO:0000313" key="5">
    <source>
        <dbReference type="Proteomes" id="UP000694397"/>
    </source>
</evidence>
<protein>
    <recommendedName>
        <fullName evidence="3">C2 domain-containing protein</fullName>
    </recommendedName>
</protein>
<dbReference type="InterPro" id="IPR000008">
    <property type="entry name" value="C2_dom"/>
</dbReference>
<sequence length="327" mass="36642">MQDETQRLSRCLSAGSLPSNSGSVEADGLAEDGLAEDSGEEDRIRGSLRFSLFYDQLRSRLVVTVLGAQRLPTRDFSCSVDPFVHVRLLRAVPGEEDGEGAADEAACCVLHEWRSRLVKGCSSPAFGDEFSCTLAKDEVPSVTVRMEVRDFDRYSRHGVLGEIRAPLDGLDISYPLEVTEDLAAPRKQDQVGKVLLSLRYLPISQRLEVGLLKVRAFCRQVANDKALYARICVVCNRRKLQHQSTSLRTRWDVTVFNETVTFTLPDQPVRECAVTVSVYEVAAGRKSSRRLVGQAALGKAWGSEDEHWRLMMRSLRQTVARWHPLYI</sequence>
<dbReference type="SUPFAM" id="SSF49562">
    <property type="entry name" value="C2 domain (Calcium/lipid-binding domain, CaLB)"/>
    <property type="match status" value="2"/>
</dbReference>
<name>A0A8C9T9X5_SCLFO</name>
<evidence type="ECO:0000313" key="4">
    <source>
        <dbReference type="Ensembl" id="ENSSFOP00015048471.1"/>
    </source>
</evidence>
<evidence type="ECO:0000256" key="2">
    <source>
        <dbReference type="SAM" id="MobiDB-lite"/>
    </source>
</evidence>
<comment type="similarity">
    <text evidence="1">Belongs to the synaptotagmin family.</text>
</comment>
<reference evidence="4" key="3">
    <citation type="submission" date="2025-09" db="UniProtKB">
        <authorList>
            <consortium name="Ensembl"/>
        </authorList>
    </citation>
    <scope>IDENTIFICATION</scope>
</reference>
<dbReference type="Ensembl" id="ENSSFOT00015055389.1">
    <property type="protein sequence ID" value="ENSSFOP00015048471.1"/>
    <property type="gene ID" value="ENSSFOG00015024520.1"/>
</dbReference>
<dbReference type="Gene3D" id="2.60.40.150">
    <property type="entry name" value="C2 domain"/>
    <property type="match status" value="2"/>
</dbReference>
<evidence type="ECO:0000259" key="3">
    <source>
        <dbReference type="PROSITE" id="PS50004"/>
    </source>
</evidence>
<dbReference type="OrthoDB" id="67700at2759"/>
<dbReference type="Pfam" id="PF00168">
    <property type="entry name" value="C2"/>
    <property type="match status" value="2"/>
</dbReference>
<dbReference type="PROSITE" id="PS50004">
    <property type="entry name" value="C2"/>
    <property type="match status" value="2"/>
</dbReference>
<dbReference type="GO" id="GO:0030276">
    <property type="term" value="F:clathrin binding"/>
    <property type="evidence" value="ECO:0007669"/>
    <property type="project" value="TreeGrafter"/>
</dbReference>
<dbReference type="AlphaFoldDB" id="A0A8C9T9X5"/>
<keyword evidence="5" id="KW-1185">Reference proteome</keyword>
<accession>A0A8C9T9X5</accession>
<proteinExistence type="inferred from homology"/>
<organism evidence="4 5">
    <name type="scientific">Scleropages formosus</name>
    <name type="common">Asian bonytongue</name>
    <name type="synonym">Osteoglossum formosum</name>
    <dbReference type="NCBI Taxonomy" id="113540"/>
    <lineage>
        <taxon>Eukaryota</taxon>
        <taxon>Metazoa</taxon>
        <taxon>Chordata</taxon>
        <taxon>Craniata</taxon>
        <taxon>Vertebrata</taxon>
        <taxon>Euteleostomi</taxon>
        <taxon>Actinopterygii</taxon>
        <taxon>Neopterygii</taxon>
        <taxon>Teleostei</taxon>
        <taxon>Osteoglossocephala</taxon>
        <taxon>Osteoglossomorpha</taxon>
        <taxon>Osteoglossiformes</taxon>
        <taxon>Osteoglossidae</taxon>
        <taxon>Scleropages</taxon>
    </lineage>
</organism>
<feature type="domain" description="C2" evidence="3">
    <location>
        <begin position="44"/>
        <end position="180"/>
    </location>
</feature>
<dbReference type="GO" id="GO:0048488">
    <property type="term" value="P:synaptic vesicle endocytosis"/>
    <property type="evidence" value="ECO:0007669"/>
    <property type="project" value="TreeGrafter"/>
</dbReference>
<dbReference type="GO" id="GO:0030672">
    <property type="term" value="C:synaptic vesicle membrane"/>
    <property type="evidence" value="ECO:0007669"/>
    <property type="project" value="TreeGrafter"/>
</dbReference>
<dbReference type="GeneTree" id="ENSGT00940000166578"/>
<dbReference type="GO" id="GO:0031045">
    <property type="term" value="C:dense core granule"/>
    <property type="evidence" value="ECO:0007669"/>
    <property type="project" value="TreeGrafter"/>
</dbReference>
<dbReference type="GO" id="GO:0030424">
    <property type="term" value="C:axon"/>
    <property type="evidence" value="ECO:0007669"/>
    <property type="project" value="TreeGrafter"/>
</dbReference>
<dbReference type="SMART" id="SM00239">
    <property type="entry name" value="C2"/>
    <property type="match status" value="2"/>
</dbReference>
<dbReference type="GO" id="GO:0000149">
    <property type="term" value="F:SNARE binding"/>
    <property type="evidence" value="ECO:0007669"/>
    <property type="project" value="TreeGrafter"/>
</dbReference>
<dbReference type="PANTHER" id="PTHR10024">
    <property type="entry name" value="SYNAPTOTAGMIN"/>
    <property type="match status" value="1"/>
</dbReference>
<feature type="region of interest" description="Disordered" evidence="2">
    <location>
        <begin position="1"/>
        <end position="27"/>
    </location>
</feature>